<dbReference type="Proteomes" id="UP000018735">
    <property type="component" value="Chromosome"/>
</dbReference>
<dbReference type="GO" id="GO:0015935">
    <property type="term" value="C:small ribosomal subunit"/>
    <property type="evidence" value="ECO:0007669"/>
    <property type="project" value="InterPro"/>
</dbReference>
<dbReference type="Gene3D" id="1.10.1050.10">
    <property type="entry name" value="Ribosomal Protein S4 Delta 41, Chain A, domain 1"/>
    <property type="match status" value="1"/>
</dbReference>
<reference evidence="11 12" key="1">
    <citation type="journal article" date="2011" name="PLoS ONE">
        <title>Core proteome of the minimal cell: comparative proteomics of three mollicute species.</title>
        <authorList>
            <person name="Fisunov G.Y."/>
            <person name="Alexeev D.G."/>
            <person name="Bazaleev N.A."/>
            <person name="Ladygina V.G."/>
            <person name="Galyamina M.A."/>
            <person name="Kondratov I.G."/>
            <person name="Zhukova N.A."/>
            <person name="Serebryakova M.V."/>
            <person name="Demina I.A."/>
            <person name="Govorun V.M."/>
        </authorList>
    </citation>
    <scope>NUCLEOTIDE SEQUENCE [LARGE SCALE GENOMIC DNA]</scope>
    <source>
        <strain evidence="11 12">S6</strain>
    </source>
</reference>
<evidence type="ECO:0000313" key="12">
    <source>
        <dbReference type="Proteomes" id="UP000018735"/>
    </source>
</evidence>
<dbReference type="SMR" id="A0A0F6CL26"/>
<evidence type="ECO:0000259" key="9">
    <source>
        <dbReference type="SMART" id="SM00363"/>
    </source>
</evidence>
<evidence type="ECO:0000256" key="1">
    <source>
        <dbReference type="ARBA" id="ARBA00007465"/>
    </source>
</evidence>
<keyword evidence="2 7" id="KW-0699">rRNA-binding</keyword>
<dbReference type="Pfam" id="PF00163">
    <property type="entry name" value="Ribosomal_S4"/>
    <property type="match status" value="1"/>
</dbReference>
<evidence type="ECO:0000313" key="11">
    <source>
        <dbReference type="EMBL" id="AHB99798.1"/>
    </source>
</evidence>
<accession>A0A0F6CL26</accession>
<keyword evidence="4 7" id="KW-0689">Ribosomal protein</keyword>
<evidence type="ECO:0000256" key="5">
    <source>
        <dbReference type="ARBA" id="ARBA00023274"/>
    </source>
</evidence>
<dbReference type="Gene3D" id="3.10.290.10">
    <property type="entry name" value="RNA-binding S4 domain"/>
    <property type="match status" value="1"/>
</dbReference>
<dbReference type="GO" id="GO:0003735">
    <property type="term" value="F:structural constituent of ribosome"/>
    <property type="evidence" value="ECO:0007669"/>
    <property type="project" value="InterPro"/>
</dbReference>
<gene>
    <name evidence="7 11" type="primary">rpsD</name>
    <name evidence="11" type="ORF">GCW_03040</name>
</gene>
<dbReference type="NCBIfam" id="TIGR01017">
    <property type="entry name" value="rpsD_bact"/>
    <property type="match status" value="1"/>
</dbReference>
<evidence type="ECO:0000256" key="2">
    <source>
        <dbReference type="ARBA" id="ARBA00022730"/>
    </source>
</evidence>
<keyword evidence="3 7" id="KW-0694">RNA-binding</keyword>
<dbReference type="SMART" id="SM01390">
    <property type="entry name" value="Ribosomal_S4"/>
    <property type="match status" value="1"/>
</dbReference>
<dbReference type="GO" id="GO:0042274">
    <property type="term" value="P:ribosomal small subunit biogenesis"/>
    <property type="evidence" value="ECO:0007669"/>
    <property type="project" value="TreeGrafter"/>
</dbReference>
<dbReference type="PROSITE" id="PS00632">
    <property type="entry name" value="RIBOSOMAL_S4"/>
    <property type="match status" value="1"/>
</dbReference>
<dbReference type="InterPro" id="IPR001912">
    <property type="entry name" value="Ribosomal_uS4_N"/>
</dbReference>
<keyword evidence="5 7" id="KW-0687">Ribonucleoprotein</keyword>
<dbReference type="eggNOG" id="COG0522">
    <property type="taxonomic scope" value="Bacteria"/>
</dbReference>
<dbReference type="KEGG" id="mgz:GCW_03040"/>
<evidence type="ECO:0000256" key="8">
    <source>
        <dbReference type="RuleBase" id="RU003699"/>
    </source>
</evidence>
<proteinExistence type="inferred from homology"/>
<evidence type="ECO:0000256" key="3">
    <source>
        <dbReference type="ARBA" id="ARBA00022884"/>
    </source>
</evidence>
<dbReference type="HOGENOM" id="CLU_092403_0_1_14"/>
<dbReference type="CDD" id="cd00165">
    <property type="entry name" value="S4"/>
    <property type="match status" value="1"/>
</dbReference>
<dbReference type="GO" id="GO:0019843">
    <property type="term" value="F:rRNA binding"/>
    <property type="evidence" value="ECO:0007669"/>
    <property type="project" value="UniProtKB-UniRule"/>
</dbReference>
<dbReference type="PANTHER" id="PTHR11831:SF4">
    <property type="entry name" value="SMALL RIBOSOMAL SUBUNIT PROTEIN US4M"/>
    <property type="match status" value="1"/>
</dbReference>
<sequence>MSRYTGSIYRKARRLNFSILESGKEFTNNKSKKGVKVPGQHGSLIRPKLSNYGEQLQEKQKMQFMYGLNDRQFRRLFAVSKKMSGILTMNLFRTLESRLDNLVFRMGFAPTRRGARQLVSHGHVLVNGKTFDIPSALISLGSVVELKPRAHNLPLVKLALESKAVAPFVEVNKKTLSGTYVRYPERNELPADVNETYVVEYYKRLVK</sequence>
<dbReference type="HAMAP" id="MF_01306_B">
    <property type="entry name" value="Ribosomal_uS4_B"/>
    <property type="match status" value="1"/>
</dbReference>
<dbReference type="NCBIfam" id="NF003717">
    <property type="entry name" value="PRK05327.1"/>
    <property type="match status" value="1"/>
</dbReference>
<dbReference type="AlphaFoldDB" id="A0A0F6CL26"/>
<evidence type="ECO:0000259" key="10">
    <source>
        <dbReference type="SMART" id="SM01390"/>
    </source>
</evidence>
<dbReference type="PROSITE" id="PS50889">
    <property type="entry name" value="S4"/>
    <property type="match status" value="1"/>
</dbReference>
<organism evidence="11 12">
    <name type="scientific">Mycoplasmoides gallisepticum S6</name>
    <dbReference type="NCBI Taxonomy" id="1006581"/>
    <lineage>
        <taxon>Bacteria</taxon>
        <taxon>Bacillati</taxon>
        <taxon>Mycoplasmatota</taxon>
        <taxon>Mycoplasmoidales</taxon>
        <taxon>Mycoplasmoidaceae</taxon>
        <taxon>Mycoplasmoides</taxon>
    </lineage>
</organism>
<dbReference type="InterPro" id="IPR022801">
    <property type="entry name" value="Ribosomal_uS4"/>
</dbReference>
<comment type="similarity">
    <text evidence="1 7 8">Belongs to the universal ribosomal protein uS4 family.</text>
</comment>
<dbReference type="RefSeq" id="WP_011113789.1">
    <property type="nucleotide sequence ID" value="NC_023030.2"/>
</dbReference>
<dbReference type="InterPro" id="IPR002942">
    <property type="entry name" value="S4_RNA-bd"/>
</dbReference>
<evidence type="ECO:0000256" key="7">
    <source>
        <dbReference type="HAMAP-Rule" id="MF_01306"/>
    </source>
</evidence>
<feature type="domain" description="Small ribosomal subunit protein uS4 N-terminal" evidence="10">
    <location>
        <begin position="3"/>
        <end position="96"/>
    </location>
</feature>
<comment type="function">
    <text evidence="7">One of the primary rRNA binding proteins, it binds directly to 16S rRNA where it nucleates assembly of the body of the 30S subunit.</text>
</comment>
<dbReference type="Pfam" id="PF01479">
    <property type="entry name" value="S4"/>
    <property type="match status" value="1"/>
</dbReference>
<dbReference type="PANTHER" id="PTHR11831">
    <property type="entry name" value="30S 40S RIBOSOMAL PROTEIN"/>
    <property type="match status" value="1"/>
</dbReference>
<dbReference type="InterPro" id="IPR018079">
    <property type="entry name" value="Ribosomal_uS4_CS"/>
</dbReference>
<name>A0A0F6CL26_MYCGL</name>
<feature type="domain" description="RNA-binding S4" evidence="9">
    <location>
        <begin position="97"/>
        <end position="159"/>
    </location>
</feature>
<dbReference type="InterPro" id="IPR036986">
    <property type="entry name" value="S4_RNA-bd_sf"/>
</dbReference>
<dbReference type="EMBL" id="CP006916">
    <property type="protein sequence ID" value="AHB99798.1"/>
    <property type="molecule type" value="Genomic_DNA"/>
</dbReference>
<evidence type="ECO:0000256" key="6">
    <source>
        <dbReference type="ARBA" id="ARBA00035254"/>
    </source>
</evidence>
<dbReference type="FunFam" id="3.10.290.10:FF:000001">
    <property type="entry name" value="30S ribosomal protein S4"/>
    <property type="match status" value="1"/>
</dbReference>
<dbReference type="InterPro" id="IPR005709">
    <property type="entry name" value="Ribosomal_uS4_bac-type"/>
</dbReference>
<dbReference type="GO" id="GO:0006412">
    <property type="term" value="P:translation"/>
    <property type="evidence" value="ECO:0007669"/>
    <property type="project" value="UniProtKB-UniRule"/>
</dbReference>
<comment type="function">
    <text evidence="7">With S5 and S12 plays an important role in translational accuracy.</text>
</comment>
<comment type="subunit">
    <text evidence="7">Part of the 30S ribosomal subunit. Contacts protein S5. The interaction surface between S4 and S5 is involved in control of translational fidelity.</text>
</comment>
<protein>
    <recommendedName>
        <fullName evidence="6 7">Small ribosomal subunit protein uS4</fullName>
    </recommendedName>
</protein>
<dbReference type="SMART" id="SM00363">
    <property type="entry name" value="S4"/>
    <property type="match status" value="1"/>
</dbReference>
<dbReference type="SUPFAM" id="SSF55174">
    <property type="entry name" value="Alpha-L RNA-binding motif"/>
    <property type="match status" value="1"/>
</dbReference>
<evidence type="ECO:0000256" key="4">
    <source>
        <dbReference type="ARBA" id="ARBA00022980"/>
    </source>
</evidence>